<evidence type="ECO:0000313" key="4">
    <source>
        <dbReference type="Proteomes" id="UP000253606"/>
    </source>
</evidence>
<dbReference type="AlphaFoldDB" id="A0A2Z5FX98"/>
<feature type="region of interest" description="Disordered" evidence="1">
    <location>
        <begin position="366"/>
        <end position="386"/>
    </location>
</feature>
<evidence type="ECO:0000256" key="1">
    <source>
        <dbReference type="SAM" id="MobiDB-lite"/>
    </source>
</evidence>
<protein>
    <submittedName>
        <fullName evidence="3">Adenylate cyclase</fullName>
    </submittedName>
</protein>
<keyword evidence="2" id="KW-0812">Transmembrane</keyword>
<keyword evidence="2" id="KW-0472">Membrane</keyword>
<dbReference type="Proteomes" id="UP000253606">
    <property type="component" value="Chromosome"/>
</dbReference>
<dbReference type="KEGG" id="abas:ACPOL_2066"/>
<sequence>MQTLEPTSKAAAGFRPRSADAADPRSPNAADQGPHLSADDQRWQLALRIAASRSLGRSQLLSDFLLYIVERSIQGRRGEITEQQIGVAVFGRAEDYNSNDDNIVRSYARKLRQRIDNYYASEGSEETLRLEIPRGGYAPTFTDHVSPPAIAEEPSRDGDPEGLEPRKGEEGDEPRSARAAGIMPSVPIIPRRAFTPGTLVVLLLGILLGVGAMQLKQSRIFVSRAEATSHTLWAELFSGNRDTFIVPSDAGLVIMQRLIDRPVPLSNYVSGTYRTKLKADDLPNAAEILKLGNRRYTSVVDLDLAAHLAQLHEVVPGRMLLRYARDLRMDDLRTGNAILIGSDESNPWIQLFGPQLQFSFHYDPNSDQPSGFVNPSPRPGESELYTTSGQEDRTFGIIAYRPNLAGTGHVLIVAGLNTAGTQAAADFLLDPSSMMPTLRRSKLADGTLQPFELLVSAGNVATNASTPHLVLERLGLPASH</sequence>
<feature type="compositionally biased region" description="Basic and acidic residues" evidence="1">
    <location>
        <begin position="153"/>
        <end position="176"/>
    </location>
</feature>
<name>A0A2Z5FX98_9BACT</name>
<accession>A0A2Z5FX98</accession>
<reference evidence="3 4" key="1">
    <citation type="journal article" date="2018" name="Front. Microbiol.">
        <title>Hydrolytic Capabilities as a Key to Environmental Success: Chitinolytic and Cellulolytic Acidobacteria From Acidic Sub-arctic Soils and Boreal Peatlands.</title>
        <authorList>
            <person name="Belova S.E."/>
            <person name="Ravin N.V."/>
            <person name="Pankratov T.A."/>
            <person name="Rakitin A.L."/>
            <person name="Ivanova A.A."/>
            <person name="Beletsky A.V."/>
            <person name="Mardanov A.V."/>
            <person name="Sinninghe Damste J.S."/>
            <person name="Dedysh S.N."/>
        </authorList>
    </citation>
    <scope>NUCLEOTIDE SEQUENCE [LARGE SCALE GENOMIC DNA]</scope>
    <source>
        <strain evidence="3 4">SBC82</strain>
    </source>
</reference>
<feature type="region of interest" description="Disordered" evidence="1">
    <location>
        <begin position="1"/>
        <end position="37"/>
    </location>
</feature>
<proteinExistence type="predicted"/>
<keyword evidence="4" id="KW-1185">Reference proteome</keyword>
<evidence type="ECO:0000256" key="2">
    <source>
        <dbReference type="SAM" id="Phobius"/>
    </source>
</evidence>
<dbReference type="RefSeq" id="WP_114206856.1">
    <property type="nucleotide sequence ID" value="NZ_CP030840.1"/>
</dbReference>
<dbReference type="EMBL" id="CP030840">
    <property type="protein sequence ID" value="AXC11402.1"/>
    <property type="molecule type" value="Genomic_DNA"/>
</dbReference>
<feature type="region of interest" description="Disordered" evidence="1">
    <location>
        <begin position="139"/>
        <end position="179"/>
    </location>
</feature>
<organism evidence="3 4">
    <name type="scientific">Acidisarcina polymorpha</name>
    <dbReference type="NCBI Taxonomy" id="2211140"/>
    <lineage>
        <taxon>Bacteria</taxon>
        <taxon>Pseudomonadati</taxon>
        <taxon>Acidobacteriota</taxon>
        <taxon>Terriglobia</taxon>
        <taxon>Terriglobales</taxon>
        <taxon>Acidobacteriaceae</taxon>
        <taxon>Acidisarcina</taxon>
    </lineage>
</organism>
<gene>
    <name evidence="3" type="ORF">ACPOL_2066</name>
</gene>
<evidence type="ECO:0000313" key="3">
    <source>
        <dbReference type="EMBL" id="AXC11402.1"/>
    </source>
</evidence>
<keyword evidence="2" id="KW-1133">Transmembrane helix</keyword>
<dbReference type="OrthoDB" id="104580at2"/>
<feature type="transmembrane region" description="Helical" evidence="2">
    <location>
        <begin position="193"/>
        <end position="215"/>
    </location>
</feature>